<accession>A0A6C0DMZ4</accession>
<evidence type="ECO:0000256" key="1">
    <source>
        <dbReference type="SAM" id="Phobius"/>
    </source>
</evidence>
<keyword evidence="1" id="KW-0812">Transmembrane</keyword>
<dbReference type="AlphaFoldDB" id="A0A6C0DMZ4"/>
<keyword evidence="1" id="KW-0472">Membrane</keyword>
<organism evidence="2">
    <name type="scientific">viral metagenome</name>
    <dbReference type="NCBI Taxonomy" id="1070528"/>
    <lineage>
        <taxon>unclassified sequences</taxon>
        <taxon>metagenomes</taxon>
        <taxon>organismal metagenomes</taxon>
    </lineage>
</organism>
<sequence>MEKISNVYKIAQFIPILLLFFFISYSETMMLFSHSSLGKLFAVGIILFYTYLDTYIGLAICAMILLFYQMDTMEHSLNTLTTTTEQFVEYNTEHPEDTNNNDTEVQATFREQYCKNQKLNYKGMEVKPDMAQHVFPELKFTQDKCNPCLTSCKFSIIESKLKTHEALTPKQSKP</sequence>
<name>A0A6C0DMZ4_9ZZZZ</name>
<proteinExistence type="predicted"/>
<keyword evidence="1" id="KW-1133">Transmembrane helix</keyword>
<feature type="transmembrane region" description="Helical" evidence="1">
    <location>
        <begin position="7"/>
        <end position="25"/>
    </location>
</feature>
<reference evidence="2" key="1">
    <citation type="journal article" date="2020" name="Nature">
        <title>Giant virus diversity and host interactions through global metagenomics.</title>
        <authorList>
            <person name="Schulz F."/>
            <person name="Roux S."/>
            <person name="Paez-Espino D."/>
            <person name="Jungbluth S."/>
            <person name="Walsh D.A."/>
            <person name="Denef V.J."/>
            <person name="McMahon K.D."/>
            <person name="Konstantinidis K.T."/>
            <person name="Eloe-Fadrosh E.A."/>
            <person name="Kyrpides N.C."/>
            <person name="Woyke T."/>
        </authorList>
    </citation>
    <scope>NUCLEOTIDE SEQUENCE</scope>
    <source>
        <strain evidence="2">GVMAG-M-3300023174-3</strain>
    </source>
</reference>
<evidence type="ECO:0000313" key="2">
    <source>
        <dbReference type="EMBL" id="QHT17861.1"/>
    </source>
</evidence>
<protein>
    <submittedName>
        <fullName evidence="2">Uncharacterized protein</fullName>
    </submittedName>
</protein>
<dbReference type="EMBL" id="MN739646">
    <property type="protein sequence ID" value="QHT17861.1"/>
    <property type="molecule type" value="Genomic_DNA"/>
</dbReference>
<feature type="transmembrane region" description="Helical" evidence="1">
    <location>
        <begin position="45"/>
        <end position="68"/>
    </location>
</feature>